<feature type="compositionally biased region" description="Pro residues" evidence="10">
    <location>
        <begin position="628"/>
        <end position="641"/>
    </location>
</feature>
<dbReference type="GO" id="GO:0003723">
    <property type="term" value="F:RNA binding"/>
    <property type="evidence" value="ECO:0007669"/>
    <property type="project" value="UniProtKB-KW"/>
</dbReference>
<dbReference type="OrthoDB" id="21550at2759"/>
<organism evidence="11 12">
    <name type="scientific">Thielaviopsis punctulata</name>
    <dbReference type="NCBI Taxonomy" id="72032"/>
    <lineage>
        <taxon>Eukaryota</taxon>
        <taxon>Fungi</taxon>
        <taxon>Dikarya</taxon>
        <taxon>Ascomycota</taxon>
        <taxon>Pezizomycotina</taxon>
        <taxon>Sordariomycetes</taxon>
        <taxon>Hypocreomycetidae</taxon>
        <taxon>Microascales</taxon>
        <taxon>Ceratocystidaceae</taxon>
        <taxon>Thielaviopsis</taxon>
    </lineage>
</organism>
<protein>
    <recommendedName>
        <fullName evidence="3">H/ACA ribonucleoprotein complex non-core subunit NAF1</fullName>
    </recommendedName>
    <alternativeName>
        <fullName evidence="9">Nuclear assembly factor 1</fullName>
    </alternativeName>
</protein>
<dbReference type="InterPro" id="IPR009000">
    <property type="entry name" value="Transl_B-barrel_sf"/>
</dbReference>
<dbReference type="GO" id="GO:0006364">
    <property type="term" value="P:rRNA processing"/>
    <property type="evidence" value="ECO:0007669"/>
    <property type="project" value="UniProtKB-KW"/>
</dbReference>
<dbReference type="Pfam" id="PF04410">
    <property type="entry name" value="Gar1"/>
    <property type="match status" value="1"/>
</dbReference>
<dbReference type="InterPro" id="IPR038664">
    <property type="entry name" value="Gar1/Naf1_Cbf5-bd_sf"/>
</dbReference>
<evidence type="ECO:0000256" key="5">
    <source>
        <dbReference type="ARBA" id="ARBA00022552"/>
    </source>
</evidence>
<feature type="compositionally biased region" description="Polar residues" evidence="10">
    <location>
        <begin position="137"/>
        <end position="162"/>
    </location>
</feature>
<keyword evidence="4" id="KW-0690">Ribosome biogenesis</keyword>
<feature type="compositionally biased region" description="Basic and acidic residues" evidence="10">
    <location>
        <begin position="487"/>
        <end position="497"/>
    </location>
</feature>
<dbReference type="GO" id="GO:0001522">
    <property type="term" value="P:pseudouridine synthesis"/>
    <property type="evidence" value="ECO:0007669"/>
    <property type="project" value="InterPro"/>
</dbReference>
<sequence>MSAVPEPGVSQPTNATVSAPLQSEDVQMGDELPMASSNPNDAMDTSTGPSITSALEAMLDDFDPMPALEELPTTQSESQKSLWTPAAPEPTVQDSAAAPSESPEAFTVVSKAEDNESLKTSPVTSKVDNDRKKVIPQSENIINTSEPHNTESLSSVTENAMDTTDAPVAQPSETNNAESTAPETQQENPEEGDHPEWEIDSSPYESSSDSSSDSDSDSGDSEDEKYELLGIEETARILMKAEGESDDEGDGSGKAGKQMRTKNEIDEQYAPRPDVVITQEMKIEPLGVVEHIVENTIVVRGFTPAEYQVLDSGSILCLADRTVVGAISEPLGKVQQPMYLVGFQSATEITELGLRPGTKLYYSIAHANYVFTSALKNLKGSDASNIHDEEVAADEIEFSDDEKEAEYKRMKKQKRREKNGKAAASDAAPRSGLRNEVKRDDAGLNYDDKAKASSSGSLNYDDGSYRRLTRPPGFGTGQSQSNLSDGRQAEEPKHRDTGANSGGYHGNNSGRGRGGRGGRGGYSARGGRGGNYHHNDTRDSRSSHSAWDNNKNTSSNAHAQQSHSHNYQAHSQPVAQPQYAPTYQPQPPLQIPQPSASGSYYTSHQGAAHHTAPPPALPFGNPGSFMPFPAPPPPNANPASIPPLPQFSAAVAAAALASGQMPMIPGLAMPHQQQHQQQQHQQQPPQYQQQQPAINAAQAQQTQVNPTLAAAMANPAFMAFLAQASAFAQNQNPSQGHQ</sequence>
<comment type="caution">
    <text evidence="11">The sequence shown here is derived from an EMBL/GenBank/DDBJ whole genome shotgun (WGS) entry which is preliminary data.</text>
</comment>
<dbReference type="Proteomes" id="UP000033483">
    <property type="component" value="Unassembled WGS sequence"/>
</dbReference>
<keyword evidence="7" id="KW-0694">RNA-binding</keyword>
<evidence type="ECO:0000256" key="3">
    <source>
        <dbReference type="ARBA" id="ARBA00021438"/>
    </source>
</evidence>
<keyword evidence="12" id="KW-1185">Reference proteome</keyword>
<accession>A0A0F4ZIZ5</accession>
<gene>
    <name evidence="11" type="ORF">TD95_000846</name>
</gene>
<keyword evidence="5" id="KW-0698">rRNA processing</keyword>
<dbReference type="SUPFAM" id="SSF50447">
    <property type="entry name" value="Translation proteins"/>
    <property type="match status" value="1"/>
</dbReference>
<evidence type="ECO:0000256" key="4">
    <source>
        <dbReference type="ARBA" id="ARBA00022517"/>
    </source>
</evidence>
<dbReference type="InterPro" id="IPR040309">
    <property type="entry name" value="Naf1"/>
</dbReference>
<dbReference type="GO" id="GO:0005732">
    <property type="term" value="C:sno(s)RNA-containing ribonucleoprotein complex"/>
    <property type="evidence" value="ECO:0007669"/>
    <property type="project" value="InterPro"/>
</dbReference>
<feature type="compositionally biased region" description="Gly residues" evidence="10">
    <location>
        <begin position="500"/>
        <end position="530"/>
    </location>
</feature>
<feature type="compositionally biased region" description="Basic residues" evidence="10">
    <location>
        <begin position="409"/>
        <end position="418"/>
    </location>
</feature>
<comment type="similarity">
    <text evidence="2">Belongs to the NAF1 family.</text>
</comment>
<feature type="region of interest" description="Disordered" evidence="10">
    <location>
        <begin position="1"/>
        <end position="224"/>
    </location>
</feature>
<evidence type="ECO:0000256" key="6">
    <source>
        <dbReference type="ARBA" id="ARBA00022553"/>
    </source>
</evidence>
<feature type="compositionally biased region" description="Polar residues" evidence="10">
    <location>
        <begin position="72"/>
        <end position="82"/>
    </location>
</feature>
<feature type="region of interest" description="Disordered" evidence="10">
    <location>
        <begin position="242"/>
        <end position="265"/>
    </location>
</feature>
<feature type="compositionally biased region" description="Polar residues" evidence="10">
    <location>
        <begin position="543"/>
        <end position="553"/>
    </location>
</feature>
<keyword evidence="8" id="KW-0539">Nucleus</keyword>
<feature type="compositionally biased region" description="Low complexity" evidence="10">
    <location>
        <begin position="95"/>
        <end position="105"/>
    </location>
</feature>
<comment type="subcellular location">
    <subcellularLocation>
        <location evidence="1">Nucleus</location>
    </subcellularLocation>
</comment>
<name>A0A0F4ZIZ5_9PEZI</name>
<proteinExistence type="inferred from homology"/>
<dbReference type="PANTHER" id="PTHR31633:SF1">
    <property type="entry name" value="H_ACA RIBONUCLEOPROTEIN COMPLEX NON-CORE SUBUNIT NAF1"/>
    <property type="match status" value="1"/>
</dbReference>
<feature type="compositionally biased region" description="Acidic residues" evidence="10">
    <location>
        <begin position="212"/>
        <end position="224"/>
    </location>
</feature>
<evidence type="ECO:0000256" key="8">
    <source>
        <dbReference type="ARBA" id="ARBA00023242"/>
    </source>
</evidence>
<evidence type="ECO:0000256" key="2">
    <source>
        <dbReference type="ARBA" id="ARBA00009801"/>
    </source>
</evidence>
<evidence type="ECO:0000256" key="7">
    <source>
        <dbReference type="ARBA" id="ARBA00022884"/>
    </source>
</evidence>
<keyword evidence="6" id="KW-0597">Phosphoprotein</keyword>
<feature type="compositionally biased region" description="Low complexity" evidence="10">
    <location>
        <begin position="554"/>
        <end position="583"/>
    </location>
</feature>
<feature type="region of interest" description="Disordered" evidence="10">
    <location>
        <begin position="401"/>
        <end position="641"/>
    </location>
</feature>
<evidence type="ECO:0000256" key="10">
    <source>
        <dbReference type="SAM" id="MobiDB-lite"/>
    </source>
</evidence>
<feature type="compositionally biased region" description="Basic and acidic residues" evidence="10">
    <location>
        <begin position="533"/>
        <end position="542"/>
    </location>
</feature>
<evidence type="ECO:0000313" key="12">
    <source>
        <dbReference type="Proteomes" id="UP000033483"/>
    </source>
</evidence>
<feature type="compositionally biased region" description="Polar residues" evidence="10">
    <location>
        <begin position="595"/>
        <end position="605"/>
    </location>
</feature>
<feature type="region of interest" description="Disordered" evidence="10">
    <location>
        <begin position="663"/>
        <end position="702"/>
    </location>
</feature>
<dbReference type="InterPro" id="IPR007504">
    <property type="entry name" value="H/ACA_rnp_Gar1/Naf1"/>
</dbReference>
<dbReference type="FunFam" id="2.40.10.230:FF:000002">
    <property type="entry name" value="H/ACA ribonucleoprotein complex non-core subunit NAF1"/>
    <property type="match status" value="1"/>
</dbReference>
<evidence type="ECO:0000256" key="9">
    <source>
        <dbReference type="ARBA" id="ARBA00076743"/>
    </source>
</evidence>
<feature type="compositionally biased region" description="Polar residues" evidence="10">
    <location>
        <begin position="35"/>
        <end position="53"/>
    </location>
</feature>
<feature type="compositionally biased region" description="Basic and acidic residues" evidence="10">
    <location>
        <begin position="433"/>
        <end position="451"/>
    </location>
</feature>
<feature type="compositionally biased region" description="Polar residues" evidence="10">
    <location>
        <begin position="171"/>
        <end position="187"/>
    </location>
</feature>
<reference evidence="11 12" key="1">
    <citation type="submission" date="2015-03" db="EMBL/GenBank/DDBJ databases">
        <authorList>
            <person name="Radwan O."/>
            <person name="Al-Naeli F.A."/>
            <person name="Rendon G.A."/>
            <person name="Fields C."/>
        </authorList>
    </citation>
    <scope>NUCLEOTIDE SEQUENCE [LARGE SCALE GENOMIC DNA]</scope>
    <source>
        <strain evidence="11">CR-DP1</strain>
    </source>
</reference>
<feature type="compositionally biased region" description="Low complexity" evidence="10">
    <location>
        <begin position="670"/>
        <end position="702"/>
    </location>
</feature>
<evidence type="ECO:0000313" key="11">
    <source>
        <dbReference type="EMBL" id="KKA30604.1"/>
    </source>
</evidence>
<dbReference type="GO" id="GO:0005634">
    <property type="term" value="C:nucleus"/>
    <property type="evidence" value="ECO:0007669"/>
    <property type="project" value="UniProtKB-SubCell"/>
</dbReference>
<dbReference type="GO" id="GO:0000493">
    <property type="term" value="P:box H/ACA snoRNP assembly"/>
    <property type="evidence" value="ECO:0007669"/>
    <property type="project" value="InterPro"/>
</dbReference>
<dbReference type="AlphaFoldDB" id="A0A0F4ZIZ5"/>
<feature type="compositionally biased region" description="Polar residues" evidence="10">
    <location>
        <begin position="10"/>
        <end position="25"/>
    </location>
</feature>
<dbReference type="Gene3D" id="2.40.10.230">
    <property type="entry name" value="Probable tRNA pseudouridine synthase domain"/>
    <property type="match status" value="1"/>
</dbReference>
<dbReference type="EMBL" id="LAEV01000350">
    <property type="protein sequence ID" value="KKA30604.1"/>
    <property type="molecule type" value="Genomic_DNA"/>
</dbReference>
<feature type="compositionally biased region" description="Low complexity" evidence="10">
    <location>
        <begin position="200"/>
        <end position="211"/>
    </location>
</feature>
<dbReference type="PANTHER" id="PTHR31633">
    <property type="entry name" value="H/ACA RIBONUCLEOPROTEIN COMPLEX NON-CORE SUBUNIT NAF1"/>
    <property type="match status" value="1"/>
</dbReference>
<evidence type="ECO:0000256" key="1">
    <source>
        <dbReference type="ARBA" id="ARBA00004123"/>
    </source>
</evidence>